<evidence type="ECO:0000256" key="1">
    <source>
        <dbReference type="ARBA" id="ARBA00023015"/>
    </source>
</evidence>
<keyword evidence="2" id="KW-0238">DNA-binding</keyword>
<comment type="caution">
    <text evidence="5">The sequence shown here is derived from an EMBL/GenBank/DDBJ whole genome shotgun (WGS) entry which is preliminary data.</text>
</comment>
<name>A0A4Z1BYJ3_9RHOB</name>
<proteinExistence type="predicted"/>
<dbReference type="RefSeq" id="WP_135819063.1">
    <property type="nucleotide sequence ID" value="NZ_SRPG01000327.1"/>
</dbReference>
<dbReference type="Pfam" id="PF01638">
    <property type="entry name" value="HxlR"/>
    <property type="match status" value="1"/>
</dbReference>
<accession>A0A4Z1BYJ3</accession>
<dbReference type="OrthoDB" id="9800350at2"/>
<evidence type="ECO:0000256" key="2">
    <source>
        <dbReference type="ARBA" id="ARBA00023125"/>
    </source>
</evidence>
<gene>
    <name evidence="5" type="ORF">E4L95_20075</name>
</gene>
<dbReference type="Proteomes" id="UP000297972">
    <property type="component" value="Unassembled WGS sequence"/>
</dbReference>
<organism evidence="5 6">
    <name type="scientific">Paracoccus liaowanqingii</name>
    <dbReference type="NCBI Taxonomy" id="2560053"/>
    <lineage>
        <taxon>Bacteria</taxon>
        <taxon>Pseudomonadati</taxon>
        <taxon>Pseudomonadota</taxon>
        <taxon>Alphaproteobacteria</taxon>
        <taxon>Rhodobacterales</taxon>
        <taxon>Paracoccaceae</taxon>
        <taxon>Paracoccus</taxon>
    </lineage>
</organism>
<evidence type="ECO:0000313" key="5">
    <source>
        <dbReference type="EMBL" id="TGN44699.1"/>
    </source>
</evidence>
<keyword evidence="1" id="KW-0805">Transcription regulation</keyword>
<dbReference type="AlphaFoldDB" id="A0A4Z1BYJ3"/>
<dbReference type="SUPFAM" id="SSF46785">
    <property type="entry name" value="Winged helix' DNA-binding domain"/>
    <property type="match status" value="1"/>
</dbReference>
<dbReference type="InterPro" id="IPR036388">
    <property type="entry name" value="WH-like_DNA-bd_sf"/>
</dbReference>
<feature type="domain" description="HTH hxlR-type" evidence="4">
    <location>
        <begin position="9"/>
        <end position="108"/>
    </location>
</feature>
<dbReference type="InterPro" id="IPR036390">
    <property type="entry name" value="WH_DNA-bd_sf"/>
</dbReference>
<dbReference type="PANTHER" id="PTHR33204">
    <property type="entry name" value="TRANSCRIPTIONAL REGULATOR, MARR FAMILY"/>
    <property type="match status" value="1"/>
</dbReference>
<dbReference type="Gene3D" id="1.10.10.10">
    <property type="entry name" value="Winged helix-like DNA-binding domain superfamily/Winged helix DNA-binding domain"/>
    <property type="match status" value="1"/>
</dbReference>
<keyword evidence="6" id="KW-1185">Reference proteome</keyword>
<evidence type="ECO:0000256" key="3">
    <source>
        <dbReference type="ARBA" id="ARBA00023163"/>
    </source>
</evidence>
<protein>
    <submittedName>
        <fullName evidence="5">Transcriptional regulator</fullName>
    </submittedName>
</protein>
<reference evidence="5 6" key="1">
    <citation type="submission" date="2019-03" db="EMBL/GenBank/DDBJ databases">
        <authorList>
            <person name="Li J."/>
        </authorList>
    </citation>
    <scope>NUCLEOTIDE SEQUENCE [LARGE SCALE GENOMIC DNA]</scope>
    <source>
        <strain evidence="5 6">3058</strain>
    </source>
</reference>
<dbReference type="EMBL" id="SRPG01000327">
    <property type="protein sequence ID" value="TGN44699.1"/>
    <property type="molecule type" value="Genomic_DNA"/>
</dbReference>
<evidence type="ECO:0000313" key="6">
    <source>
        <dbReference type="Proteomes" id="UP000297972"/>
    </source>
</evidence>
<dbReference type="PROSITE" id="PS51118">
    <property type="entry name" value="HTH_HXLR"/>
    <property type="match status" value="1"/>
</dbReference>
<evidence type="ECO:0000259" key="4">
    <source>
        <dbReference type="PROSITE" id="PS51118"/>
    </source>
</evidence>
<sequence>MPGKAAEDLEHIASVLDQLTSKWTLPVLNELCHGPARFNALKRANPSVTQKALTQCLRRLQANGLIVRTVQNITPLAVVYEVSPLGASLEPITKAILQWSKDHCGEVAEAKKASTEQSIGGK</sequence>
<keyword evidence="3" id="KW-0804">Transcription</keyword>
<dbReference type="GO" id="GO:0003677">
    <property type="term" value="F:DNA binding"/>
    <property type="evidence" value="ECO:0007669"/>
    <property type="project" value="UniProtKB-KW"/>
</dbReference>
<dbReference type="InterPro" id="IPR002577">
    <property type="entry name" value="HTH_HxlR"/>
</dbReference>